<dbReference type="Pfam" id="PF00046">
    <property type="entry name" value="Homeodomain"/>
    <property type="match status" value="1"/>
</dbReference>
<keyword evidence="3" id="KW-0805">Transcription regulation</keyword>
<feature type="domain" description="Homeobox" evidence="12">
    <location>
        <begin position="181"/>
        <end position="241"/>
    </location>
</feature>
<evidence type="ECO:0000256" key="2">
    <source>
        <dbReference type="ARBA" id="ARBA00022473"/>
    </source>
</evidence>
<accession>A0AA36GDD6</accession>
<keyword evidence="14" id="KW-1185">Reference proteome</keyword>
<keyword evidence="4 9" id="KW-0238">DNA-binding</keyword>
<feature type="DNA-binding region" description="Homeobox" evidence="9">
    <location>
        <begin position="183"/>
        <end position="242"/>
    </location>
</feature>
<comment type="similarity">
    <text evidence="8">Belongs to the HMX homeobox family.</text>
</comment>
<name>A0AA36GDD6_9BILA</name>
<dbReference type="InterPro" id="IPR051300">
    <property type="entry name" value="HMX_Homeobox_TF"/>
</dbReference>
<evidence type="ECO:0000256" key="1">
    <source>
        <dbReference type="ARBA" id="ARBA00004123"/>
    </source>
</evidence>
<evidence type="ECO:0000259" key="12">
    <source>
        <dbReference type="PROSITE" id="PS50071"/>
    </source>
</evidence>
<keyword evidence="2" id="KW-0217">Developmental protein</keyword>
<feature type="compositionally biased region" description="Low complexity" evidence="11">
    <location>
        <begin position="26"/>
        <end position="42"/>
    </location>
</feature>
<keyword evidence="5 9" id="KW-0371">Homeobox</keyword>
<feature type="compositionally biased region" description="Basic and acidic residues" evidence="11">
    <location>
        <begin position="165"/>
        <end position="181"/>
    </location>
</feature>
<proteinExistence type="inferred from homology"/>
<feature type="non-terminal residue" evidence="13">
    <location>
        <position position="1"/>
    </location>
</feature>
<evidence type="ECO:0000256" key="11">
    <source>
        <dbReference type="SAM" id="MobiDB-lite"/>
    </source>
</evidence>
<dbReference type="PROSITE" id="PS00027">
    <property type="entry name" value="HOMEOBOX_1"/>
    <property type="match status" value="1"/>
</dbReference>
<evidence type="ECO:0000256" key="10">
    <source>
        <dbReference type="RuleBase" id="RU000682"/>
    </source>
</evidence>
<evidence type="ECO:0000256" key="3">
    <source>
        <dbReference type="ARBA" id="ARBA00023015"/>
    </source>
</evidence>
<evidence type="ECO:0000256" key="5">
    <source>
        <dbReference type="ARBA" id="ARBA00023155"/>
    </source>
</evidence>
<keyword evidence="7 9" id="KW-0539">Nucleus</keyword>
<dbReference type="PANTHER" id="PTHR46110:SF3">
    <property type="entry name" value="HOMEOBOX PROTEIN HMX"/>
    <property type="match status" value="1"/>
</dbReference>
<protein>
    <recommendedName>
        <fullName evidence="12">Homeobox domain-containing protein</fullName>
    </recommendedName>
</protein>
<feature type="compositionally biased region" description="Polar residues" evidence="11">
    <location>
        <begin position="129"/>
        <end position="141"/>
    </location>
</feature>
<dbReference type="EMBL" id="CATQJA010002709">
    <property type="protein sequence ID" value="CAJ0586925.1"/>
    <property type="molecule type" value="Genomic_DNA"/>
</dbReference>
<sequence length="313" mass="33823">MDIGCKRPATDDPIDYSRVKRENSAGTPSPSPSSTGSSSTGGQNLTVTPKTATPKPFSIADLLDNGQHPPMLRNPLLDALANPLFQAMQFPHLAAILQQGLLPINPFMPQLGGIPGLQMAGANPDLDTSAYSDTNEKTQSNGGDGRPNSESGSALESDCDEDENGDLHISEDDAKNDGGDAKKKKTRTVFSRQQVSQLEMTFDMKRYLTSQERAHLAATLRLSETQVKIWFQNRRNKLKRQVTTEDGSVATAGPGTPFSLRPILPPAPPQRVMPPFSLSPLVASSTANQAMENAARLFFNQFNFGGIPNFKDV</sequence>
<dbReference type="GO" id="GO:0000977">
    <property type="term" value="F:RNA polymerase II transcription regulatory region sequence-specific DNA binding"/>
    <property type="evidence" value="ECO:0007669"/>
    <property type="project" value="TreeGrafter"/>
</dbReference>
<dbReference type="InterPro" id="IPR020479">
    <property type="entry name" value="HD_metazoa"/>
</dbReference>
<dbReference type="CDD" id="cd00086">
    <property type="entry name" value="homeodomain"/>
    <property type="match status" value="1"/>
</dbReference>
<comment type="subcellular location">
    <subcellularLocation>
        <location evidence="1 9 10">Nucleus</location>
    </subcellularLocation>
</comment>
<evidence type="ECO:0000256" key="7">
    <source>
        <dbReference type="ARBA" id="ARBA00023242"/>
    </source>
</evidence>
<evidence type="ECO:0000256" key="9">
    <source>
        <dbReference type="PROSITE-ProRule" id="PRU00108"/>
    </source>
</evidence>
<keyword evidence="6" id="KW-0804">Transcription</keyword>
<feature type="region of interest" description="Disordered" evidence="11">
    <location>
        <begin position="1"/>
        <end position="58"/>
    </location>
</feature>
<evidence type="ECO:0000313" key="14">
    <source>
        <dbReference type="Proteomes" id="UP001177023"/>
    </source>
</evidence>
<feature type="compositionally biased region" description="Basic and acidic residues" evidence="11">
    <location>
        <begin position="1"/>
        <end position="23"/>
    </location>
</feature>
<dbReference type="PROSITE" id="PS50071">
    <property type="entry name" value="HOMEOBOX_2"/>
    <property type="match status" value="1"/>
</dbReference>
<evidence type="ECO:0000256" key="4">
    <source>
        <dbReference type="ARBA" id="ARBA00023125"/>
    </source>
</evidence>
<reference evidence="13" key="1">
    <citation type="submission" date="2023-06" db="EMBL/GenBank/DDBJ databases">
        <authorList>
            <person name="Delattre M."/>
        </authorList>
    </citation>
    <scope>NUCLEOTIDE SEQUENCE</scope>
    <source>
        <strain evidence="13">AF72</strain>
    </source>
</reference>
<feature type="region of interest" description="Disordered" evidence="11">
    <location>
        <begin position="124"/>
        <end position="189"/>
    </location>
</feature>
<evidence type="ECO:0000256" key="8">
    <source>
        <dbReference type="ARBA" id="ARBA00038165"/>
    </source>
</evidence>
<dbReference type="GO" id="GO:0005634">
    <property type="term" value="C:nucleus"/>
    <property type="evidence" value="ECO:0007669"/>
    <property type="project" value="UniProtKB-SubCell"/>
</dbReference>
<dbReference type="InterPro" id="IPR017970">
    <property type="entry name" value="Homeobox_CS"/>
</dbReference>
<gene>
    <name evidence="13" type="ORF">MSPICULIGERA_LOCUS24907</name>
</gene>
<dbReference type="FunFam" id="1.10.10.60:FF:000053">
    <property type="entry name" value="H6 family homeobox 2"/>
    <property type="match status" value="1"/>
</dbReference>
<evidence type="ECO:0000313" key="13">
    <source>
        <dbReference type="EMBL" id="CAJ0586925.1"/>
    </source>
</evidence>
<evidence type="ECO:0000256" key="6">
    <source>
        <dbReference type="ARBA" id="ARBA00023163"/>
    </source>
</evidence>
<comment type="caution">
    <text evidence="13">The sequence shown here is derived from an EMBL/GenBank/DDBJ whole genome shotgun (WGS) entry which is preliminary data.</text>
</comment>
<dbReference type="Gene3D" id="1.10.10.60">
    <property type="entry name" value="Homeodomain-like"/>
    <property type="match status" value="1"/>
</dbReference>
<dbReference type="AlphaFoldDB" id="A0AA36GDD6"/>
<organism evidence="13 14">
    <name type="scientific">Mesorhabditis spiculigera</name>
    <dbReference type="NCBI Taxonomy" id="96644"/>
    <lineage>
        <taxon>Eukaryota</taxon>
        <taxon>Metazoa</taxon>
        <taxon>Ecdysozoa</taxon>
        <taxon>Nematoda</taxon>
        <taxon>Chromadorea</taxon>
        <taxon>Rhabditida</taxon>
        <taxon>Rhabditina</taxon>
        <taxon>Rhabditomorpha</taxon>
        <taxon>Rhabditoidea</taxon>
        <taxon>Rhabditidae</taxon>
        <taxon>Mesorhabditinae</taxon>
        <taxon>Mesorhabditis</taxon>
    </lineage>
</organism>
<dbReference type="SUPFAM" id="SSF46689">
    <property type="entry name" value="Homeodomain-like"/>
    <property type="match status" value="1"/>
</dbReference>
<dbReference type="PANTHER" id="PTHR46110">
    <property type="entry name" value="HOMEOBOX PROTEIN HMX"/>
    <property type="match status" value="1"/>
</dbReference>
<dbReference type="SMART" id="SM00389">
    <property type="entry name" value="HOX"/>
    <property type="match status" value="1"/>
</dbReference>
<dbReference type="PRINTS" id="PR00024">
    <property type="entry name" value="HOMEOBOX"/>
</dbReference>
<dbReference type="InterPro" id="IPR009057">
    <property type="entry name" value="Homeodomain-like_sf"/>
</dbReference>
<dbReference type="InterPro" id="IPR001356">
    <property type="entry name" value="HD"/>
</dbReference>
<dbReference type="Proteomes" id="UP001177023">
    <property type="component" value="Unassembled WGS sequence"/>
</dbReference>
<dbReference type="GO" id="GO:0000981">
    <property type="term" value="F:DNA-binding transcription factor activity, RNA polymerase II-specific"/>
    <property type="evidence" value="ECO:0007669"/>
    <property type="project" value="InterPro"/>
</dbReference>